<dbReference type="Proteomes" id="UP001642360">
    <property type="component" value="Unassembled WGS sequence"/>
</dbReference>
<proteinExistence type="predicted"/>
<gene>
    <name evidence="2" type="ORF">ILEXP_LOCUS17459</name>
</gene>
<keyword evidence="3" id="KW-1185">Reference proteome</keyword>
<accession>A0ABC8RWX2</accession>
<organism evidence="2 3">
    <name type="scientific">Ilex paraguariensis</name>
    <name type="common">yerba mate</name>
    <dbReference type="NCBI Taxonomy" id="185542"/>
    <lineage>
        <taxon>Eukaryota</taxon>
        <taxon>Viridiplantae</taxon>
        <taxon>Streptophyta</taxon>
        <taxon>Embryophyta</taxon>
        <taxon>Tracheophyta</taxon>
        <taxon>Spermatophyta</taxon>
        <taxon>Magnoliopsida</taxon>
        <taxon>eudicotyledons</taxon>
        <taxon>Gunneridae</taxon>
        <taxon>Pentapetalae</taxon>
        <taxon>asterids</taxon>
        <taxon>campanulids</taxon>
        <taxon>Aquifoliales</taxon>
        <taxon>Aquifoliaceae</taxon>
        <taxon>Ilex</taxon>
    </lineage>
</organism>
<feature type="transmembrane region" description="Helical" evidence="1">
    <location>
        <begin position="103"/>
        <end position="122"/>
    </location>
</feature>
<dbReference type="EMBL" id="CAUOFW020001870">
    <property type="protein sequence ID" value="CAK9149419.1"/>
    <property type="molecule type" value="Genomic_DNA"/>
</dbReference>
<name>A0ABC8RWX2_9AQUA</name>
<evidence type="ECO:0000256" key="1">
    <source>
        <dbReference type="SAM" id="Phobius"/>
    </source>
</evidence>
<keyword evidence="1" id="KW-0472">Membrane</keyword>
<protein>
    <submittedName>
        <fullName evidence="2">Uncharacterized protein</fullName>
    </submittedName>
</protein>
<keyword evidence="1" id="KW-1133">Transmembrane helix</keyword>
<evidence type="ECO:0000313" key="2">
    <source>
        <dbReference type="EMBL" id="CAK9149419.1"/>
    </source>
</evidence>
<evidence type="ECO:0000313" key="3">
    <source>
        <dbReference type="Proteomes" id="UP001642360"/>
    </source>
</evidence>
<comment type="caution">
    <text evidence="2">The sequence shown here is derived from an EMBL/GenBank/DDBJ whole genome shotgun (WGS) entry which is preliminary data.</text>
</comment>
<sequence length="139" mass="15975">MYDLFLVIIVSASVAVALPYGCFSVASMLTSHSDYFYLGGMLSSYALIPIWLLFASVVFGGLTATWIFTLYFVAMMYVRSIQEYSRVVVQQARLEDFDYVDDVLRLVFFHLLIRIFLILMVLKPGKKAFQHYKGIKKEL</sequence>
<keyword evidence="1" id="KW-0812">Transmembrane</keyword>
<dbReference type="AlphaFoldDB" id="A0ABC8RWX2"/>
<reference evidence="2 3" key="1">
    <citation type="submission" date="2024-02" db="EMBL/GenBank/DDBJ databases">
        <authorList>
            <person name="Vignale AGUSTIN F."/>
            <person name="Sosa J E."/>
            <person name="Modenutti C."/>
        </authorList>
    </citation>
    <scope>NUCLEOTIDE SEQUENCE [LARGE SCALE GENOMIC DNA]</scope>
</reference>